<dbReference type="PROSITE" id="PS51257">
    <property type="entry name" value="PROKAR_LIPOPROTEIN"/>
    <property type="match status" value="1"/>
</dbReference>
<accession>A0A2K4ZDW2</accession>
<evidence type="ECO:0000256" key="1">
    <source>
        <dbReference type="SAM" id="SignalP"/>
    </source>
</evidence>
<feature type="chain" id="PRO_5038567165" description="Lipoprotein LipO" evidence="1">
    <location>
        <begin position="22"/>
        <end position="557"/>
    </location>
</feature>
<dbReference type="RefSeq" id="WP_103238747.1">
    <property type="nucleotide sequence ID" value="NZ_JANJZD010000006.1"/>
</dbReference>
<proteinExistence type="predicted"/>
<evidence type="ECO:0000313" key="2">
    <source>
        <dbReference type="EMBL" id="SOY28648.1"/>
    </source>
</evidence>
<gene>
    <name evidence="2" type="ORF">AMURIS_01359</name>
</gene>
<keyword evidence="3" id="KW-1185">Reference proteome</keyword>
<dbReference type="Gene3D" id="3.40.190.10">
    <property type="entry name" value="Periplasmic binding protein-like II"/>
    <property type="match status" value="2"/>
</dbReference>
<dbReference type="SUPFAM" id="SSF53850">
    <property type="entry name" value="Periplasmic binding protein-like II"/>
    <property type="match status" value="1"/>
</dbReference>
<dbReference type="EMBL" id="OFSM01000006">
    <property type="protein sequence ID" value="SOY28648.1"/>
    <property type="molecule type" value="Genomic_DNA"/>
</dbReference>
<reference evidence="2 3" key="1">
    <citation type="submission" date="2018-01" db="EMBL/GenBank/DDBJ databases">
        <authorList>
            <person name="Gaut B.S."/>
            <person name="Morton B.R."/>
            <person name="Clegg M.T."/>
            <person name="Duvall M.R."/>
        </authorList>
    </citation>
    <scope>NUCLEOTIDE SEQUENCE [LARGE SCALE GENOMIC DNA]</scope>
    <source>
        <strain evidence="2">GP69</strain>
    </source>
</reference>
<evidence type="ECO:0000313" key="3">
    <source>
        <dbReference type="Proteomes" id="UP000236311"/>
    </source>
</evidence>
<dbReference type="AlphaFoldDB" id="A0A2K4ZDW2"/>
<sequence length="557" mass="61844">MNRKTVAILLLLCAVLSGGCAGGGEHLAESLQTGEEAKGTIITAYIQETDSSASVWKGWAAARLYEDTGLILETCSAEGQTAEELRLRLTSGTVPDIIGFADREQAQLYMDAGILLPLNEYQQALPSLFQGEAYGAALEWSLEGSGGEELLLAPLSVGEAGEYAYRSVPMLLKSAWERAGSPEVSDLEDYLDVIEQLRRAKPLSDIGESMFGICLWQEDGGVLGHAASLAYMYGIDMQTVSPLMEANMVTGSISSILEEDSFYKRAVHFYYEANRRGLLDRDSPNQTAGNVERKVNSGRVLFAVLPESAGEDSPLRDTEGRMAYIPLPAEDMKLYLEPDHIVGGNRYLAVNRNSPRVEDALRLLDWFYREETIFYLYNGPEGVVWEYGENGLPCVTETGRRVLEQKAEDLPGYQGSLREGIRPFGVLGRTPASLTEEGYAFSNYYWQEEEGTSEKDGSGQTQWETVRASAAIYLTDTLPSELNRTADEIEKLVYKAFWNMIYAEDEEEFQTLWQALKEEAKRLGMDRLTSFYEKSWERALERAAESSGGGPLSREAK</sequence>
<dbReference type="Proteomes" id="UP000236311">
    <property type="component" value="Unassembled WGS sequence"/>
</dbReference>
<feature type="signal peptide" evidence="1">
    <location>
        <begin position="1"/>
        <end position="21"/>
    </location>
</feature>
<dbReference type="OrthoDB" id="3235892at2"/>
<protein>
    <recommendedName>
        <fullName evidence="4">Lipoprotein LipO</fullName>
    </recommendedName>
</protein>
<evidence type="ECO:0008006" key="4">
    <source>
        <dbReference type="Google" id="ProtNLM"/>
    </source>
</evidence>
<name>A0A2K4ZDW2_9FIRM</name>
<organism evidence="2 3">
    <name type="scientific">Acetatifactor muris</name>
    <dbReference type="NCBI Taxonomy" id="879566"/>
    <lineage>
        <taxon>Bacteria</taxon>
        <taxon>Bacillati</taxon>
        <taxon>Bacillota</taxon>
        <taxon>Clostridia</taxon>
        <taxon>Lachnospirales</taxon>
        <taxon>Lachnospiraceae</taxon>
        <taxon>Acetatifactor</taxon>
    </lineage>
</organism>
<keyword evidence="1" id="KW-0732">Signal</keyword>